<sequence>MKQKTECGKHRWIPLLGMNKGKTVPTSLFTCLKCGDLKVGEETIKISRFRLDMGELPINSAAGIQLMETPTANQTASGFIVSMTYGESITIGDLLYFTSSGTVKQADANGTSTYPVMGLALATASSGSNSVLLHGIYKDTTKWTGGTNLTVGGVCYLSTTAGGTAQTQPSALNDVIQVVGVAINASRIYFKPSADYLTHTGA</sequence>
<gene>
    <name evidence="1" type="ORF">A2941_02735</name>
</gene>
<comment type="caution">
    <text evidence="1">The sequence shown here is derived from an EMBL/GenBank/DDBJ whole genome shotgun (WGS) entry which is preliminary data.</text>
</comment>
<dbReference type="EMBL" id="MGKO01000007">
    <property type="protein sequence ID" value="OGN27765.1"/>
    <property type="molecule type" value="Genomic_DNA"/>
</dbReference>
<proteinExistence type="predicted"/>
<evidence type="ECO:0000313" key="1">
    <source>
        <dbReference type="EMBL" id="OGN27765.1"/>
    </source>
</evidence>
<protein>
    <submittedName>
        <fullName evidence="1">Uncharacterized protein</fullName>
    </submittedName>
</protein>
<dbReference type="Proteomes" id="UP000178444">
    <property type="component" value="Unassembled WGS sequence"/>
</dbReference>
<evidence type="ECO:0000313" key="2">
    <source>
        <dbReference type="Proteomes" id="UP000178444"/>
    </source>
</evidence>
<accession>A0A1F8GQR8</accession>
<dbReference type="AlphaFoldDB" id="A0A1F8GQR8"/>
<name>A0A1F8GQR8_9BACT</name>
<reference evidence="1 2" key="1">
    <citation type="journal article" date="2016" name="Nat. Commun.">
        <title>Thousands of microbial genomes shed light on interconnected biogeochemical processes in an aquifer system.</title>
        <authorList>
            <person name="Anantharaman K."/>
            <person name="Brown C.T."/>
            <person name="Hug L.A."/>
            <person name="Sharon I."/>
            <person name="Castelle C.J."/>
            <person name="Probst A.J."/>
            <person name="Thomas B.C."/>
            <person name="Singh A."/>
            <person name="Wilkins M.J."/>
            <person name="Karaoz U."/>
            <person name="Brodie E.L."/>
            <person name="Williams K.H."/>
            <person name="Hubbard S.S."/>
            <person name="Banfield J.F."/>
        </authorList>
    </citation>
    <scope>NUCLEOTIDE SEQUENCE [LARGE SCALE GENOMIC DNA]</scope>
</reference>
<organism evidence="1 2">
    <name type="scientific">Candidatus Yanofskybacteria bacterium RIFCSPLOWO2_01_FULL_49_17</name>
    <dbReference type="NCBI Taxonomy" id="1802700"/>
    <lineage>
        <taxon>Bacteria</taxon>
        <taxon>Candidatus Yanofskyibacteriota</taxon>
    </lineage>
</organism>